<dbReference type="Pfam" id="PF05922">
    <property type="entry name" value="Inhibitor_I9"/>
    <property type="match status" value="1"/>
</dbReference>
<feature type="domain" description="Inhibitor I9" evidence="4">
    <location>
        <begin position="34"/>
        <end position="97"/>
    </location>
</feature>
<dbReference type="Gene3D" id="3.30.70.80">
    <property type="entry name" value="Peptidase S8 propeptide/proteinase inhibitor I9"/>
    <property type="match status" value="1"/>
</dbReference>
<gene>
    <name evidence="5" type="ORF">V6N11_005748</name>
</gene>
<reference evidence="5 6" key="1">
    <citation type="journal article" date="2024" name="G3 (Bethesda)">
        <title>Genome assembly of Hibiscus sabdariffa L. provides insights into metabolisms of medicinal natural products.</title>
        <authorList>
            <person name="Kim T."/>
        </authorList>
    </citation>
    <scope>NUCLEOTIDE SEQUENCE [LARGE SCALE GENOMIC DNA]</scope>
    <source>
        <strain evidence="5">TK-2024</strain>
        <tissue evidence="5">Old leaves</tissue>
    </source>
</reference>
<comment type="similarity">
    <text evidence="1">Belongs to the peptidase S8 family.</text>
</comment>
<evidence type="ECO:0000256" key="3">
    <source>
        <dbReference type="SAM" id="SignalP"/>
    </source>
</evidence>
<dbReference type="InterPro" id="IPR045051">
    <property type="entry name" value="SBT"/>
</dbReference>
<keyword evidence="2 3" id="KW-0732">Signal</keyword>
<comment type="caution">
    <text evidence="5">The sequence shown here is derived from an EMBL/GenBank/DDBJ whole genome shotgun (WGS) entry which is preliminary data.</text>
</comment>
<dbReference type="InterPro" id="IPR036852">
    <property type="entry name" value="Peptidase_S8/S53_dom_sf"/>
</dbReference>
<accession>A0ABR2RNZ8</accession>
<name>A0ABR2RNZ8_9ROSI</name>
<sequence>MEGQRLSLLHCLLIHGLLLALLATTGLSQSDKKSYIVYLGNLPKGGISTALLHNSMLQDVFGSDPVAKSVLYSYKRSFNGFVVELTEDEARKIAGNDGPGRATIKNFSPWTLSVAASTMDRKFLTRVKLGNGVVYEGVSVNTFDLKNEMYPIIHARDAPNINSTPASSRFCLDNSLNPKLVKGKIVLCDRFVSGSEPLAAGAIGALFQDNAAQDSAFSFPLPASLLDVADGSQVFIYINSTSNATATIFKSDEGNDTLAPYVASFSSRGPNPVTPDILKVFR</sequence>
<organism evidence="5 6">
    <name type="scientific">Hibiscus sabdariffa</name>
    <name type="common">roselle</name>
    <dbReference type="NCBI Taxonomy" id="183260"/>
    <lineage>
        <taxon>Eukaryota</taxon>
        <taxon>Viridiplantae</taxon>
        <taxon>Streptophyta</taxon>
        <taxon>Embryophyta</taxon>
        <taxon>Tracheophyta</taxon>
        <taxon>Spermatophyta</taxon>
        <taxon>Magnoliopsida</taxon>
        <taxon>eudicotyledons</taxon>
        <taxon>Gunneridae</taxon>
        <taxon>Pentapetalae</taxon>
        <taxon>rosids</taxon>
        <taxon>malvids</taxon>
        <taxon>Malvales</taxon>
        <taxon>Malvaceae</taxon>
        <taxon>Malvoideae</taxon>
        <taxon>Hibiscus</taxon>
    </lineage>
</organism>
<evidence type="ECO:0000313" key="6">
    <source>
        <dbReference type="Proteomes" id="UP001396334"/>
    </source>
</evidence>
<dbReference type="Gene3D" id="3.50.30.30">
    <property type="match status" value="1"/>
</dbReference>
<keyword evidence="6" id="KW-1185">Reference proteome</keyword>
<evidence type="ECO:0000256" key="2">
    <source>
        <dbReference type="ARBA" id="ARBA00022729"/>
    </source>
</evidence>
<dbReference type="CDD" id="cd02120">
    <property type="entry name" value="PA_subtilisin_like"/>
    <property type="match status" value="1"/>
</dbReference>
<feature type="signal peptide" evidence="3">
    <location>
        <begin position="1"/>
        <end position="28"/>
    </location>
</feature>
<dbReference type="InterPro" id="IPR010259">
    <property type="entry name" value="S8pro/Inhibitor_I9"/>
</dbReference>
<feature type="chain" id="PRO_5045594765" description="Inhibitor I9 domain-containing protein" evidence="3">
    <location>
        <begin position="29"/>
        <end position="282"/>
    </location>
</feature>
<dbReference type="SUPFAM" id="SSF52743">
    <property type="entry name" value="Subtilisin-like"/>
    <property type="match status" value="1"/>
</dbReference>
<protein>
    <recommendedName>
        <fullName evidence="4">Inhibitor I9 domain-containing protein</fullName>
    </recommendedName>
</protein>
<evidence type="ECO:0000313" key="5">
    <source>
        <dbReference type="EMBL" id="KAK9014594.1"/>
    </source>
</evidence>
<dbReference type="Proteomes" id="UP001396334">
    <property type="component" value="Unassembled WGS sequence"/>
</dbReference>
<proteinExistence type="inferred from homology"/>
<dbReference type="PANTHER" id="PTHR10795">
    <property type="entry name" value="PROPROTEIN CONVERTASE SUBTILISIN/KEXIN"/>
    <property type="match status" value="1"/>
</dbReference>
<dbReference type="EMBL" id="JBBPBN010000021">
    <property type="protein sequence ID" value="KAK9014594.1"/>
    <property type="molecule type" value="Genomic_DNA"/>
</dbReference>
<dbReference type="InterPro" id="IPR037045">
    <property type="entry name" value="S8pro/Inhibitor_I9_sf"/>
</dbReference>
<evidence type="ECO:0000259" key="4">
    <source>
        <dbReference type="Pfam" id="PF05922"/>
    </source>
</evidence>
<evidence type="ECO:0000256" key="1">
    <source>
        <dbReference type="ARBA" id="ARBA00011073"/>
    </source>
</evidence>